<gene>
    <name evidence="1" type="ordered locus">Rpic12D_4783</name>
</gene>
<dbReference type="AlphaFoldDB" id="C6BQH1"/>
<protein>
    <submittedName>
        <fullName evidence="1">Uncharacterized protein</fullName>
    </submittedName>
</protein>
<dbReference type="EMBL" id="CP001646">
    <property type="protein sequence ID" value="ACS66018.1"/>
    <property type="molecule type" value="Genomic_DNA"/>
</dbReference>
<evidence type="ECO:0000313" key="1">
    <source>
        <dbReference type="EMBL" id="ACS66018.1"/>
    </source>
</evidence>
<geneLocation type="plasmid" evidence="1">
    <name>pRp12D01</name>
</geneLocation>
<name>C6BQH1_RALP1</name>
<keyword evidence="1" id="KW-0614">Plasmid</keyword>
<dbReference type="KEGG" id="rpf:Rpic12D_4783"/>
<accession>C6BQH1</accession>
<dbReference type="HOGENOM" id="CLU_2036837_0_0_4"/>
<proteinExistence type="predicted"/>
<organism evidence="1">
    <name type="scientific">Ralstonia pickettii (strain 12D)</name>
    <dbReference type="NCBI Taxonomy" id="428406"/>
    <lineage>
        <taxon>Bacteria</taxon>
        <taxon>Pseudomonadati</taxon>
        <taxon>Pseudomonadota</taxon>
        <taxon>Betaproteobacteria</taxon>
        <taxon>Burkholderiales</taxon>
        <taxon>Burkholderiaceae</taxon>
        <taxon>Ralstonia</taxon>
    </lineage>
</organism>
<reference evidence="1" key="1">
    <citation type="submission" date="2009-06" db="EMBL/GenBank/DDBJ databases">
        <title>Complete sequence plasmid 1 of Ralstonia pickettii 12D.</title>
        <authorList>
            <consortium name="US DOE Joint Genome Institute"/>
            <person name="Lucas S."/>
            <person name="Copeland A."/>
            <person name="Lapidus A."/>
            <person name="Glavina del Rio T."/>
            <person name="Dalin E."/>
            <person name="Tice H."/>
            <person name="Bruce D."/>
            <person name="Goodwin L."/>
            <person name="Pitluck S."/>
            <person name="Sims D."/>
            <person name="Meincke L."/>
            <person name="Brettin T."/>
            <person name="Detter J.C."/>
            <person name="Han C."/>
            <person name="Larimer F."/>
            <person name="Land M."/>
            <person name="Hauser L."/>
            <person name="Kyrpides N."/>
            <person name="Ovchinnikova G."/>
            <person name="Marsh T."/>
            <person name="Richardson P."/>
        </authorList>
    </citation>
    <scope>NUCLEOTIDE SEQUENCE [LARGE SCALE GENOMIC DNA]</scope>
    <source>
        <plasmid evidence="1">12D</plasmid>
        <plasmid evidence="1">pRp12D01</plasmid>
    </source>
</reference>
<sequence>MEVESKHLWEVEHPYYCSGTNYYVSSDRADETVFTYKSWPEFLTEMADADLDMNLLFRWDWQEGEKHGVKPFNGDIYYRNGRLKLFYMAQRKGFHTCAMVDVCRADEPSVIGYLKPRLTHLLSLWAPLIPQQLGTE</sequence>